<keyword evidence="2" id="KW-1185">Reference proteome</keyword>
<gene>
    <name evidence="1" type="ORF">Vadar_024987</name>
</gene>
<evidence type="ECO:0000313" key="1">
    <source>
        <dbReference type="EMBL" id="KAH7858525.1"/>
    </source>
</evidence>
<dbReference type="Proteomes" id="UP000828048">
    <property type="component" value="Chromosome 3"/>
</dbReference>
<evidence type="ECO:0000313" key="2">
    <source>
        <dbReference type="Proteomes" id="UP000828048"/>
    </source>
</evidence>
<reference evidence="1 2" key="1">
    <citation type="journal article" date="2021" name="Hortic Res">
        <title>High-quality reference genome and annotation aids understanding of berry development for evergreen blueberry (Vaccinium darrowii).</title>
        <authorList>
            <person name="Yu J."/>
            <person name="Hulse-Kemp A.M."/>
            <person name="Babiker E."/>
            <person name="Staton M."/>
        </authorList>
    </citation>
    <scope>NUCLEOTIDE SEQUENCE [LARGE SCALE GENOMIC DNA]</scope>
    <source>
        <strain evidence="2">cv. NJ 8807/NJ 8810</strain>
        <tissue evidence="1">Young leaf</tissue>
    </source>
</reference>
<name>A0ACB7YY63_9ERIC</name>
<organism evidence="1 2">
    <name type="scientific">Vaccinium darrowii</name>
    <dbReference type="NCBI Taxonomy" id="229202"/>
    <lineage>
        <taxon>Eukaryota</taxon>
        <taxon>Viridiplantae</taxon>
        <taxon>Streptophyta</taxon>
        <taxon>Embryophyta</taxon>
        <taxon>Tracheophyta</taxon>
        <taxon>Spermatophyta</taxon>
        <taxon>Magnoliopsida</taxon>
        <taxon>eudicotyledons</taxon>
        <taxon>Gunneridae</taxon>
        <taxon>Pentapetalae</taxon>
        <taxon>asterids</taxon>
        <taxon>Ericales</taxon>
        <taxon>Ericaceae</taxon>
        <taxon>Vaccinioideae</taxon>
        <taxon>Vaccinieae</taxon>
        <taxon>Vaccinium</taxon>
    </lineage>
</organism>
<sequence>MVNRLFLGRRIEEANASLKAKDAKVIGLEYAQKSNESPKEETGSTIESQQEKYREMEAELEGSFRQKIEAEVKYLAISRTIPKVRVAAADQVAMGRPQIFNELRDAENKFEKVKTKAEKLKTYYADIVDTVEITFLVAYMKEQPVEPELPKYRDRAKERREDQNPDYEASELGSFHAVAPPGTMDLLSVLFQGLTWLSVGLTISLQGKHFPKASLQLLSILAFLFAGIACGLSLFSALSVHEVSFKVALDVLSFLGASLLLLCTDNGYTYEPTDDVLYAPLNGEVNGSSRAEFVVSVTPFSKANFLSKRSFWWLNPLMTRGKEKTLGDEDIPKLREEKTFGEGQCFHDL</sequence>
<comment type="caution">
    <text evidence="1">The sequence shown here is derived from an EMBL/GenBank/DDBJ whole genome shotgun (WGS) entry which is preliminary data.</text>
</comment>
<accession>A0ACB7YY63</accession>
<dbReference type="EMBL" id="CM037153">
    <property type="protein sequence ID" value="KAH7858525.1"/>
    <property type="molecule type" value="Genomic_DNA"/>
</dbReference>
<proteinExistence type="predicted"/>
<protein>
    <submittedName>
        <fullName evidence="1">Uncharacterized protein</fullName>
    </submittedName>
</protein>